<dbReference type="Gene3D" id="1.10.10.10">
    <property type="entry name" value="Winged helix-like DNA-binding domain superfamily/Winged helix DNA-binding domain"/>
    <property type="match status" value="1"/>
</dbReference>
<dbReference type="GO" id="GO:1900376">
    <property type="term" value="P:regulation of secondary metabolite biosynthetic process"/>
    <property type="evidence" value="ECO:0007669"/>
    <property type="project" value="TreeGrafter"/>
</dbReference>
<dbReference type="EMBL" id="VSSQ01005393">
    <property type="protein sequence ID" value="MPM28969.1"/>
    <property type="molecule type" value="Genomic_DNA"/>
</dbReference>
<evidence type="ECO:0000256" key="5">
    <source>
        <dbReference type="ARBA" id="ARBA00023125"/>
    </source>
</evidence>
<reference evidence="7" key="1">
    <citation type="submission" date="2019-08" db="EMBL/GenBank/DDBJ databases">
        <authorList>
            <person name="Kucharzyk K."/>
            <person name="Murdoch R.W."/>
            <person name="Higgins S."/>
            <person name="Loffler F."/>
        </authorList>
    </citation>
    <scope>NUCLEOTIDE SEQUENCE</scope>
</reference>
<evidence type="ECO:0000256" key="6">
    <source>
        <dbReference type="ARBA" id="ARBA00023163"/>
    </source>
</evidence>
<name>A0A644YKW7_9ZZZZ</name>
<evidence type="ECO:0000256" key="1">
    <source>
        <dbReference type="ARBA" id="ARBA00007957"/>
    </source>
</evidence>
<dbReference type="InterPro" id="IPR043135">
    <property type="entry name" value="Fur_C"/>
</dbReference>
<dbReference type="GO" id="GO:0045892">
    <property type="term" value="P:negative regulation of DNA-templated transcription"/>
    <property type="evidence" value="ECO:0007669"/>
    <property type="project" value="TreeGrafter"/>
</dbReference>
<dbReference type="Gene3D" id="3.30.1490.190">
    <property type="match status" value="1"/>
</dbReference>
<keyword evidence="3" id="KW-0862">Zinc</keyword>
<dbReference type="AlphaFoldDB" id="A0A644YKW7"/>
<gene>
    <name evidence="7" type="primary">perR_23</name>
    <name evidence="7" type="ORF">SDC9_75507</name>
</gene>
<proteinExistence type="inferred from homology"/>
<protein>
    <submittedName>
        <fullName evidence="7">Transcriptional regulator PerR</fullName>
    </submittedName>
</protein>
<organism evidence="7">
    <name type="scientific">bioreactor metagenome</name>
    <dbReference type="NCBI Taxonomy" id="1076179"/>
    <lineage>
        <taxon>unclassified sequences</taxon>
        <taxon>metagenomes</taxon>
        <taxon>ecological metagenomes</taxon>
    </lineage>
</organism>
<accession>A0A644YKW7</accession>
<dbReference type="GO" id="GO:0000976">
    <property type="term" value="F:transcription cis-regulatory region binding"/>
    <property type="evidence" value="ECO:0007669"/>
    <property type="project" value="TreeGrafter"/>
</dbReference>
<dbReference type="Pfam" id="PF01475">
    <property type="entry name" value="FUR"/>
    <property type="match status" value="1"/>
</dbReference>
<keyword evidence="6" id="KW-0804">Transcription</keyword>
<dbReference type="SUPFAM" id="SSF46785">
    <property type="entry name" value="Winged helix' DNA-binding domain"/>
    <property type="match status" value="1"/>
</dbReference>
<dbReference type="InterPro" id="IPR002481">
    <property type="entry name" value="FUR"/>
</dbReference>
<sequence length="131" mass="14729">MQPQRYSLQREKIYAVVRESVEHPTAEMVFAWLKPEIPRLSLGTVYRNLHRMAEEGRLQELPGPIVRFDGDTTSHAHFTCLTCGRVSDAAGPYDPELDAAACREGFRVIRHALMFYGTCPQCAKSGGKDDC</sequence>
<dbReference type="PANTHER" id="PTHR33202:SF7">
    <property type="entry name" value="FERRIC UPTAKE REGULATION PROTEIN"/>
    <property type="match status" value="1"/>
</dbReference>
<dbReference type="PANTHER" id="PTHR33202">
    <property type="entry name" value="ZINC UPTAKE REGULATION PROTEIN"/>
    <property type="match status" value="1"/>
</dbReference>
<keyword evidence="4" id="KW-0805">Transcription regulation</keyword>
<comment type="caution">
    <text evidence="7">The sequence shown here is derived from an EMBL/GenBank/DDBJ whole genome shotgun (WGS) entry which is preliminary data.</text>
</comment>
<evidence type="ECO:0000313" key="7">
    <source>
        <dbReference type="EMBL" id="MPM28969.1"/>
    </source>
</evidence>
<evidence type="ECO:0000256" key="2">
    <source>
        <dbReference type="ARBA" id="ARBA00022491"/>
    </source>
</evidence>
<comment type="similarity">
    <text evidence="1">Belongs to the Fur family.</text>
</comment>
<keyword evidence="2" id="KW-0678">Repressor</keyword>
<dbReference type="CDD" id="cd07153">
    <property type="entry name" value="Fur_like"/>
    <property type="match status" value="1"/>
</dbReference>
<dbReference type="InterPro" id="IPR036390">
    <property type="entry name" value="WH_DNA-bd_sf"/>
</dbReference>
<keyword evidence="5" id="KW-0238">DNA-binding</keyword>
<dbReference type="GO" id="GO:0008270">
    <property type="term" value="F:zinc ion binding"/>
    <property type="evidence" value="ECO:0007669"/>
    <property type="project" value="TreeGrafter"/>
</dbReference>
<dbReference type="GO" id="GO:0003700">
    <property type="term" value="F:DNA-binding transcription factor activity"/>
    <property type="evidence" value="ECO:0007669"/>
    <property type="project" value="InterPro"/>
</dbReference>
<evidence type="ECO:0000256" key="4">
    <source>
        <dbReference type="ARBA" id="ARBA00023015"/>
    </source>
</evidence>
<evidence type="ECO:0000256" key="3">
    <source>
        <dbReference type="ARBA" id="ARBA00022833"/>
    </source>
</evidence>
<dbReference type="InterPro" id="IPR036388">
    <property type="entry name" value="WH-like_DNA-bd_sf"/>
</dbReference>